<feature type="transmembrane region" description="Helical" evidence="8">
    <location>
        <begin position="77"/>
        <end position="97"/>
    </location>
</feature>
<comment type="subcellular location">
    <subcellularLocation>
        <location evidence="1">Cell inner membrane</location>
        <topology evidence="1">Multi-pass membrane protein</topology>
    </subcellularLocation>
    <subcellularLocation>
        <location evidence="8">Cell membrane</location>
        <topology evidence="8">Multi-pass membrane protein</topology>
    </subcellularLocation>
</comment>
<dbReference type="GO" id="GO:0055085">
    <property type="term" value="P:transmembrane transport"/>
    <property type="evidence" value="ECO:0007669"/>
    <property type="project" value="InterPro"/>
</dbReference>
<dbReference type="Proteomes" id="UP000295304">
    <property type="component" value="Unassembled WGS sequence"/>
</dbReference>
<feature type="transmembrane region" description="Helical" evidence="8">
    <location>
        <begin position="109"/>
        <end position="129"/>
    </location>
</feature>
<evidence type="ECO:0000256" key="6">
    <source>
        <dbReference type="ARBA" id="ARBA00022989"/>
    </source>
</evidence>
<dbReference type="InterPro" id="IPR035906">
    <property type="entry name" value="MetI-like_sf"/>
</dbReference>
<proteinExistence type="inferred from homology"/>
<dbReference type="CDD" id="cd06261">
    <property type="entry name" value="TM_PBP2"/>
    <property type="match status" value="2"/>
</dbReference>
<evidence type="ECO:0000256" key="7">
    <source>
        <dbReference type="ARBA" id="ARBA00023136"/>
    </source>
</evidence>
<dbReference type="AlphaFoldDB" id="A0A4R3JDN8"/>
<keyword evidence="3" id="KW-1003">Cell membrane</keyword>
<evidence type="ECO:0000256" key="8">
    <source>
        <dbReference type="RuleBase" id="RU363032"/>
    </source>
</evidence>
<dbReference type="SUPFAM" id="SSF161098">
    <property type="entry name" value="MetI-like"/>
    <property type="match status" value="2"/>
</dbReference>
<keyword evidence="2 8" id="KW-0813">Transport</keyword>
<evidence type="ECO:0000256" key="4">
    <source>
        <dbReference type="ARBA" id="ARBA00022519"/>
    </source>
</evidence>
<dbReference type="RefSeq" id="WP_132938127.1">
    <property type="nucleotide sequence ID" value="NZ_CP119676.1"/>
</dbReference>
<evidence type="ECO:0000256" key="3">
    <source>
        <dbReference type="ARBA" id="ARBA00022475"/>
    </source>
</evidence>
<keyword evidence="5 8" id="KW-0812">Transmembrane</keyword>
<keyword evidence="6 8" id="KW-1133">Transmembrane helix</keyword>
<protein>
    <submittedName>
        <fullName evidence="10">Iron(III) transport system permease protein</fullName>
    </submittedName>
</protein>
<gene>
    <name evidence="10" type="ORF">EDD55_102211</name>
</gene>
<feature type="domain" description="ABC transmembrane type-1" evidence="9">
    <location>
        <begin position="361"/>
        <end position="553"/>
    </location>
</feature>
<dbReference type="PANTHER" id="PTHR43357:SF3">
    <property type="entry name" value="FE(3+)-TRANSPORT SYSTEM PERMEASE PROTEIN FBPB 2"/>
    <property type="match status" value="1"/>
</dbReference>
<comment type="caution">
    <text evidence="10">The sequence shown here is derived from an EMBL/GenBank/DDBJ whole genome shotgun (WGS) entry which is preliminary data.</text>
</comment>
<comment type="similarity">
    <text evidence="8">Belongs to the binding-protein-dependent transport system permease family.</text>
</comment>
<evidence type="ECO:0000256" key="5">
    <source>
        <dbReference type="ARBA" id="ARBA00022692"/>
    </source>
</evidence>
<feature type="transmembrane region" description="Helical" evidence="8">
    <location>
        <begin position="360"/>
        <end position="384"/>
    </location>
</feature>
<evidence type="ECO:0000256" key="1">
    <source>
        <dbReference type="ARBA" id="ARBA00004429"/>
    </source>
</evidence>
<name>A0A4R3JDN8_9PROT</name>
<feature type="transmembrane region" description="Helical" evidence="8">
    <location>
        <begin position="434"/>
        <end position="456"/>
    </location>
</feature>
<feature type="transmembrane region" description="Helical" evidence="8">
    <location>
        <begin position="477"/>
        <end position="499"/>
    </location>
</feature>
<organism evidence="10 11">
    <name type="scientific">Varunaivibrio sulfuroxidans</name>
    <dbReference type="NCBI Taxonomy" id="1773489"/>
    <lineage>
        <taxon>Bacteria</taxon>
        <taxon>Pseudomonadati</taxon>
        <taxon>Pseudomonadota</taxon>
        <taxon>Alphaproteobacteria</taxon>
        <taxon>Rhodospirillales</taxon>
        <taxon>Magnetovibrionaceae</taxon>
        <taxon>Varunaivibrio</taxon>
    </lineage>
</organism>
<dbReference type="InterPro" id="IPR000515">
    <property type="entry name" value="MetI-like"/>
</dbReference>
<dbReference type="OrthoDB" id="27542at2"/>
<evidence type="ECO:0000259" key="9">
    <source>
        <dbReference type="PROSITE" id="PS50928"/>
    </source>
</evidence>
<dbReference type="PROSITE" id="PS50928">
    <property type="entry name" value="ABC_TM1"/>
    <property type="match status" value="2"/>
</dbReference>
<keyword evidence="11" id="KW-1185">Reference proteome</keyword>
<feature type="transmembrane region" description="Helical" evidence="8">
    <location>
        <begin position="201"/>
        <end position="220"/>
    </location>
</feature>
<feature type="transmembrane region" description="Helical" evidence="8">
    <location>
        <begin position="149"/>
        <end position="170"/>
    </location>
</feature>
<reference evidence="10 11" key="1">
    <citation type="submission" date="2019-03" db="EMBL/GenBank/DDBJ databases">
        <title>Genomic Encyclopedia of Type Strains, Phase IV (KMG-IV): sequencing the most valuable type-strain genomes for metagenomic binning, comparative biology and taxonomic classification.</title>
        <authorList>
            <person name="Goeker M."/>
        </authorList>
    </citation>
    <scope>NUCLEOTIDE SEQUENCE [LARGE SCALE GENOMIC DNA]</scope>
    <source>
        <strain evidence="10 11">DSM 101688</strain>
    </source>
</reference>
<feature type="transmembrane region" description="Helical" evidence="8">
    <location>
        <begin position="253"/>
        <end position="271"/>
    </location>
</feature>
<dbReference type="EMBL" id="SLZW01000002">
    <property type="protein sequence ID" value="TCS64169.1"/>
    <property type="molecule type" value="Genomic_DNA"/>
</dbReference>
<dbReference type="Gene3D" id="1.10.3720.10">
    <property type="entry name" value="MetI-like"/>
    <property type="match status" value="2"/>
</dbReference>
<dbReference type="PANTHER" id="PTHR43357">
    <property type="entry name" value="INNER MEMBRANE ABC TRANSPORTER PERMEASE PROTEIN YDCV"/>
    <property type="match status" value="1"/>
</dbReference>
<feature type="transmembrane region" description="Helical" evidence="8">
    <location>
        <begin position="396"/>
        <end position="422"/>
    </location>
</feature>
<feature type="transmembrane region" description="Helical" evidence="8">
    <location>
        <begin position="536"/>
        <end position="557"/>
    </location>
</feature>
<dbReference type="Pfam" id="PF00528">
    <property type="entry name" value="BPD_transp_1"/>
    <property type="match status" value="2"/>
</dbReference>
<feature type="transmembrane region" description="Helical" evidence="8">
    <location>
        <begin position="18"/>
        <end position="43"/>
    </location>
</feature>
<sequence length="565" mass="60626">MIFSPQVREEGRNLRPAFFFLSTTVLAVIVGLPVLAIVAFAVFPDLNALSFAAPFSALAPSLRDARLTGAIARSLELSSAVTAVCVVIALPLAYLRVRITPRWGRVWDGCFLVPFLIPPYIGSLAWMQLLQRNGFMQQVSGLNLDGMLYSFWGMVLVMALHLFALIYFAAAKSFALIGRRYGDAAKVFGARALSLFWRIHLPMTVPAVLSSALIVFVLTIEEFGTPAILGNRFGYEVIVTLIHEKFTDWPIDLSGASVLSMILIAIAFVAYQGNRALSKKFESRVENQILTAPGDDRSRRFQVLVNMLFAGVFFLAVALPVATVTIMALMNTVSGGVTWSNLSLAHLVGLFEGGSAAWRAILTSVTLAISAAVLTVLIGLLVAFSTVRMRFRGSAALDFLSILPSSIPGMAVAVGLILTWNLPFWPVTPYNTPVVLLLAYLCLMLPYPIRLLTGALRQLPRSLDDAAYVSGASEFTLVVRVLSPLLGPVALAAGLIVFAISTRELVSSIMLAPPGVETVATYVFNQFNQGSIGSGMAMSLVAIVFSGAIIALGQGLYGGRQGGPG</sequence>
<dbReference type="GO" id="GO:0005886">
    <property type="term" value="C:plasma membrane"/>
    <property type="evidence" value="ECO:0007669"/>
    <property type="project" value="UniProtKB-SubCell"/>
</dbReference>
<evidence type="ECO:0000313" key="10">
    <source>
        <dbReference type="EMBL" id="TCS64169.1"/>
    </source>
</evidence>
<evidence type="ECO:0000256" key="2">
    <source>
        <dbReference type="ARBA" id="ARBA00022448"/>
    </source>
</evidence>
<evidence type="ECO:0000313" key="11">
    <source>
        <dbReference type="Proteomes" id="UP000295304"/>
    </source>
</evidence>
<keyword evidence="7 8" id="KW-0472">Membrane</keyword>
<accession>A0A4R3JDN8</accession>
<keyword evidence="4" id="KW-0997">Cell inner membrane</keyword>
<feature type="transmembrane region" description="Helical" evidence="8">
    <location>
        <begin position="307"/>
        <end position="330"/>
    </location>
</feature>
<feature type="domain" description="ABC transmembrane type-1" evidence="9">
    <location>
        <begin position="71"/>
        <end position="270"/>
    </location>
</feature>